<feature type="transmembrane region" description="Helical" evidence="5">
    <location>
        <begin position="217"/>
        <end position="239"/>
    </location>
</feature>
<dbReference type="GO" id="GO:0015244">
    <property type="term" value="F:fluconazole transmembrane transporter activity"/>
    <property type="evidence" value="ECO:0007669"/>
    <property type="project" value="TreeGrafter"/>
</dbReference>
<keyword evidence="8" id="KW-1185">Reference proteome</keyword>
<dbReference type="PROSITE" id="PS50850">
    <property type="entry name" value="MFS"/>
    <property type="match status" value="1"/>
</dbReference>
<evidence type="ECO:0000313" key="7">
    <source>
        <dbReference type="EMBL" id="KAG9241804.1"/>
    </source>
</evidence>
<accession>A0A9P7YXK1</accession>
<dbReference type="InterPro" id="IPR036259">
    <property type="entry name" value="MFS_trans_sf"/>
</dbReference>
<evidence type="ECO:0000256" key="4">
    <source>
        <dbReference type="ARBA" id="ARBA00023136"/>
    </source>
</evidence>
<feature type="transmembrane region" description="Helical" evidence="5">
    <location>
        <begin position="476"/>
        <end position="494"/>
    </location>
</feature>
<dbReference type="CDD" id="cd17323">
    <property type="entry name" value="MFS_Tpo1_MDR_like"/>
    <property type="match status" value="1"/>
</dbReference>
<feature type="domain" description="Major facilitator superfamily (MFS) profile" evidence="6">
    <location>
        <begin position="90"/>
        <end position="530"/>
    </location>
</feature>
<sequence>MEETLRDSPIGQLLRLLSKNKLLQYPEERADFELPEAYMHNIDSEKQDSSIDNSRSHPTLTADGHILVDWYGPEDPANPRNWSNGRQNFVCVIICLYTFVVYCGSAIYVTSQQGIQEQFEVSTENSSLPLALYVLAYGMGPLIWAPLSEIPIVGRNPVYAVTFTLFLLISIPTSIAGNFGGLLVLRFLQGFLGSPCLANGAATLGDMFNFFRLPYGIALWTMAAYCGPALGPLLSGFAVMAKSWRWSLWEIVWMSSPVLTVMLLCLPETSMPTILLHRARRLRRLTGDERLLSQSEITQKTIKPVSFFANSMIKPIEITIKDPAIFFVNIYTSLVYAIYYSFFEAFPIVYTTYYGFNIGKLGIAFTCVIVGALIALAIYAIYLRWIVTPEIEKNGMRPQEYRLIPALFACFGPPGGLFLFAWTATPSIHWIAPTIGIAIYAGSVFIILQCIFMYVPMSYPQYAASLFAGNDFCRSAMACGSIMFARPLFLNLGIGKGVSLLGGLSCLGIGGIWVLYYTGARLRAKSKFAA</sequence>
<protein>
    <submittedName>
        <fullName evidence="7">Major facilitator superfamily domain-containing protein</fullName>
    </submittedName>
</protein>
<evidence type="ECO:0000259" key="6">
    <source>
        <dbReference type="PROSITE" id="PS50850"/>
    </source>
</evidence>
<reference evidence="7" key="1">
    <citation type="journal article" date="2021" name="IMA Fungus">
        <title>Genomic characterization of three marine fungi, including Emericellopsis atlantica sp. nov. with signatures of a generalist lifestyle and marine biomass degradation.</title>
        <authorList>
            <person name="Hagestad O.C."/>
            <person name="Hou L."/>
            <person name="Andersen J.H."/>
            <person name="Hansen E.H."/>
            <person name="Altermark B."/>
            <person name="Li C."/>
            <person name="Kuhnert E."/>
            <person name="Cox R.J."/>
            <person name="Crous P.W."/>
            <person name="Spatafora J.W."/>
            <person name="Lail K."/>
            <person name="Amirebrahimi M."/>
            <person name="Lipzen A."/>
            <person name="Pangilinan J."/>
            <person name="Andreopoulos W."/>
            <person name="Hayes R.D."/>
            <person name="Ng V."/>
            <person name="Grigoriev I.V."/>
            <person name="Jackson S.A."/>
            <person name="Sutton T.D.S."/>
            <person name="Dobson A.D.W."/>
            <person name="Rama T."/>
        </authorList>
    </citation>
    <scope>NUCLEOTIDE SEQUENCE</scope>
    <source>
        <strain evidence="7">TRa3180A</strain>
    </source>
</reference>
<name>A0A9P7YXK1_9HELO</name>
<evidence type="ECO:0000256" key="1">
    <source>
        <dbReference type="ARBA" id="ARBA00004141"/>
    </source>
</evidence>
<dbReference type="EMBL" id="MU254153">
    <property type="protein sequence ID" value="KAG9241804.1"/>
    <property type="molecule type" value="Genomic_DNA"/>
</dbReference>
<dbReference type="OrthoDB" id="3357846at2759"/>
<keyword evidence="2 5" id="KW-0812">Transmembrane</keyword>
<proteinExistence type="predicted"/>
<dbReference type="PANTHER" id="PTHR23502:SF23">
    <property type="entry name" value="FLUCONAZOLE RESISTANCE PROTEIN 1"/>
    <property type="match status" value="1"/>
</dbReference>
<organism evidence="7 8">
    <name type="scientific">Calycina marina</name>
    <dbReference type="NCBI Taxonomy" id="1763456"/>
    <lineage>
        <taxon>Eukaryota</taxon>
        <taxon>Fungi</taxon>
        <taxon>Dikarya</taxon>
        <taxon>Ascomycota</taxon>
        <taxon>Pezizomycotina</taxon>
        <taxon>Leotiomycetes</taxon>
        <taxon>Helotiales</taxon>
        <taxon>Pezizellaceae</taxon>
        <taxon>Calycina</taxon>
    </lineage>
</organism>
<dbReference type="FunFam" id="1.20.1250.20:FF:000011">
    <property type="entry name" value="MFS multidrug transporter, putative"/>
    <property type="match status" value="1"/>
</dbReference>
<dbReference type="Proteomes" id="UP000887226">
    <property type="component" value="Unassembled WGS sequence"/>
</dbReference>
<dbReference type="AlphaFoldDB" id="A0A9P7YXK1"/>
<feature type="transmembrane region" description="Helical" evidence="5">
    <location>
        <begin position="324"/>
        <end position="342"/>
    </location>
</feature>
<feature type="transmembrane region" description="Helical" evidence="5">
    <location>
        <begin position="403"/>
        <end position="424"/>
    </location>
</feature>
<keyword evidence="4 5" id="KW-0472">Membrane</keyword>
<comment type="subcellular location">
    <subcellularLocation>
        <location evidence="1">Membrane</location>
        <topology evidence="1">Multi-pass membrane protein</topology>
    </subcellularLocation>
</comment>
<dbReference type="SUPFAM" id="SSF103473">
    <property type="entry name" value="MFS general substrate transporter"/>
    <property type="match status" value="1"/>
</dbReference>
<feature type="transmembrane region" description="Helical" evidence="5">
    <location>
        <begin position="159"/>
        <end position="177"/>
    </location>
</feature>
<comment type="caution">
    <text evidence="7">The sequence shown here is derived from an EMBL/GenBank/DDBJ whole genome shotgun (WGS) entry which is preliminary data.</text>
</comment>
<feature type="transmembrane region" description="Helical" evidence="5">
    <location>
        <begin position="362"/>
        <end position="382"/>
    </location>
</feature>
<dbReference type="Pfam" id="PF07690">
    <property type="entry name" value="MFS_1"/>
    <property type="match status" value="1"/>
</dbReference>
<evidence type="ECO:0000256" key="3">
    <source>
        <dbReference type="ARBA" id="ARBA00022989"/>
    </source>
</evidence>
<dbReference type="InterPro" id="IPR020846">
    <property type="entry name" value="MFS_dom"/>
</dbReference>
<feature type="transmembrane region" description="Helical" evidence="5">
    <location>
        <begin position="130"/>
        <end position="147"/>
    </location>
</feature>
<dbReference type="Gene3D" id="1.20.1250.20">
    <property type="entry name" value="MFS general substrate transporter like domains"/>
    <property type="match status" value="1"/>
</dbReference>
<dbReference type="PANTHER" id="PTHR23502">
    <property type="entry name" value="MAJOR FACILITATOR SUPERFAMILY"/>
    <property type="match status" value="1"/>
</dbReference>
<feature type="transmembrane region" description="Helical" evidence="5">
    <location>
        <begin position="89"/>
        <end position="110"/>
    </location>
</feature>
<dbReference type="InterPro" id="IPR011701">
    <property type="entry name" value="MFS"/>
</dbReference>
<evidence type="ECO:0000256" key="2">
    <source>
        <dbReference type="ARBA" id="ARBA00022692"/>
    </source>
</evidence>
<evidence type="ECO:0000313" key="8">
    <source>
        <dbReference type="Proteomes" id="UP000887226"/>
    </source>
</evidence>
<gene>
    <name evidence="7" type="ORF">BJ878DRAFT_557192</name>
</gene>
<keyword evidence="3 5" id="KW-1133">Transmembrane helix</keyword>
<feature type="transmembrane region" description="Helical" evidence="5">
    <location>
        <begin position="500"/>
        <end position="518"/>
    </location>
</feature>
<evidence type="ECO:0000256" key="5">
    <source>
        <dbReference type="SAM" id="Phobius"/>
    </source>
</evidence>
<dbReference type="GO" id="GO:1990961">
    <property type="term" value="P:xenobiotic detoxification by transmembrane export across the plasma membrane"/>
    <property type="evidence" value="ECO:0007669"/>
    <property type="project" value="TreeGrafter"/>
</dbReference>
<dbReference type="GO" id="GO:0005886">
    <property type="term" value="C:plasma membrane"/>
    <property type="evidence" value="ECO:0007669"/>
    <property type="project" value="TreeGrafter"/>
</dbReference>
<feature type="transmembrane region" description="Helical" evidence="5">
    <location>
        <begin position="430"/>
        <end position="455"/>
    </location>
</feature>